<dbReference type="Proteomes" id="UP000693946">
    <property type="component" value="Linkage Group LG7"/>
</dbReference>
<protein>
    <submittedName>
        <fullName evidence="2">Uncharacterized protein</fullName>
    </submittedName>
</protein>
<organism evidence="2 3">
    <name type="scientific">Solea senegalensis</name>
    <name type="common">Senegalese sole</name>
    <dbReference type="NCBI Taxonomy" id="28829"/>
    <lineage>
        <taxon>Eukaryota</taxon>
        <taxon>Metazoa</taxon>
        <taxon>Chordata</taxon>
        <taxon>Craniata</taxon>
        <taxon>Vertebrata</taxon>
        <taxon>Euteleostomi</taxon>
        <taxon>Actinopterygii</taxon>
        <taxon>Neopterygii</taxon>
        <taxon>Teleostei</taxon>
        <taxon>Neoteleostei</taxon>
        <taxon>Acanthomorphata</taxon>
        <taxon>Carangaria</taxon>
        <taxon>Pleuronectiformes</taxon>
        <taxon>Pleuronectoidei</taxon>
        <taxon>Soleidae</taxon>
        <taxon>Solea</taxon>
    </lineage>
</organism>
<sequence>MTSQVNPENGTNRSWSGELSLPRDKMKCHGCQRADDIQNTVNEMFWPGSCERAPPLFAGHHGHNNRTTHPPCNKQQDTFQHCQQRASQQEVCLDSSVASAGISQFTFTLRSLNNGEVRGH</sequence>
<evidence type="ECO:0000313" key="3">
    <source>
        <dbReference type="Proteomes" id="UP000693946"/>
    </source>
</evidence>
<proteinExistence type="predicted"/>
<evidence type="ECO:0000313" key="2">
    <source>
        <dbReference type="EMBL" id="KAG7483188.1"/>
    </source>
</evidence>
<feature type="region of interest" description="Disordered" evidence="1">
    <location>
        <begin position="52"/>
        <end position="76"/>
    </location>
</feature>
<reference evidence="2 3" key="1">
    <citation type="journal article" date="2021" name="Sci. Rep.">
        <title>Chromosome anchoring in Senegalese sole (Solea senegalensis) reveals sex-associated markers and genome rearrangements in flatfish.</title>
        <authorList>
            <person name="Guerrero-Cozar I."/>
            <person name="Gomez-Garrido J."/>
            <person name="Berbel C."/>
            <person name="Martinez-Blanch J.F."/>
            <person name="Alioto T."/>
            <person name="Claros M.G."/>
            <person name="Gagnaire P.A."/>
            <person name="Manchado M."/>
        </authorList>
    </citation>
    <scope>NUCLEOTIDE SEQUENCE [LARGE SCALE GENOMIC DNA]</scope>
    <source>
        <strain evidence="2">Sse05_10M</strain>
    </source>
</reference>
<feature type="compositionally biased region" description="Polar residues" evidence="1">
    <location>
        <begin position="67"/>
        <end position="76"/>
    </location>
</feature>
<keyword evidence="3" id="KW-1185">Reference proteome</keyword>
<feature type="compositionally biased region" description="Polar residues" evidence="1">
    <location>
        <begin position="1"/>
        <end position="17"/>
    </location>
</feature>
<name>A0AAV6Q7H2_SOLSE</name>
<comment type="caution">
    <text evidence="2">The sequence shown here is derived from an EMBL/GenBank/DDBJ whole genome shotgun (WGS) entry which is preliminary data.</text>
</comment>
<accession>A0AAV6Q7H2</accession>
<dbReference type="EMBL" id="JAGKHQ010000019">
    <property type="protein sequence ID" value="KAG7483188.1"/>
    <property type="molecule type" value="Genomic_DNA"/>
</dbReference>
<gene>
    <name evidence="2" type="ORF">JOB18_042210</name>
</gene>
<dbReference type="AlphaFoldDB" id="A0AAV6Q7H2"/>
<feature type="region of interest" description="Disordered" evidence="1">
    <location>
        <begin position="1"/>
        <end position="23"/>
    </location>
</feature>
<evidence type="ECO:0000256" key="1">
    <source>
        <dbReference type="SAM" id="MobiDB-lite"/>
    </source>
</evidence>